<sequence length="244" mass="28302">MYPPHLLYLKEKGTVWFNPSYGLRYFWEEQRKLAQKFADKPFQYVWDHRELKRAKEIYAMSIIAKAMSKSDQRQWWMIKPQNDPPDGVIGTIMEDKGFPEMCVREVEIVEHKDGNLLDTVRKKLSSKQYEPNTILVCYISQGGVFDFKRNSEIILQEATSLDNIFFVFPGLMVSDIPKNGSTKEVARAMLKVSSVQIKPIYSMETIDPIEDTRDLKEQGAFFIFEGVGKSGSRRVTLENPPKLF</sequence>
<name>A0A1G2UZJ4_9BACT</name>
<evidence type="ECO:0000313" key="2">
    <source>
        <dbReference type="Proteomes" id="UP000177697"/>
    </source>
</evidence>
<accession>A0A1G2UZJ4</accession>
<dbReference type="EMBL" id="MHWW01000013">
    <property type="protein sequence ID" value="OHB14772.1"/>
    <property type="molecule type" value="Genomic_DNA"/>
</dbReference>
<evidence type="ECO:0000313" key="1">
    <source>
        <dbReference type="EMBL" id="OHB14772.1"/>
    </source>
</evidence>
<dbReference type="Proteomes" id="UP000177697">
    <property type="component" value="Unassembled WGS sequence"/>
</dbReference>
<organism evidence="1 2">
    <name type="scientific">Candidatus Zambryskibacteria bacterium RIFOXYC1_FULL_39_10</name>
    <dbReference type="NCBI Taxonomy" id="1802779"/>
    <lineage>
        <taxon>Bacteria</taxon>
        <taxon>Candidatus Zambryskiibacteriota</taxon>
    </lineage>
</organism>
<protein>
    <submittedName>
        <fullName evidence="1">Uncharacterized protein</fullName>
    </submittedName>
</protein>
<comment type="caution">
    <text evidence="1">The sequence shown here is derived from an EMBL/GenBank/DDBJ whole genome shotgun (WGS) entry which is preliminary data.</text>
</comment>
<proteinExistence type="predicted"/>
<gene>
    <name evidence="1" type="ORF">A2431_00350</name>
</gene>
<dbReference type="AlphaFoldDB" id="A0A1G2UZJ4"/>
<reference evidence="1 2" key="1">
    <citation type="journal article" date="2016" name="Nat. Commun.">
        <title>Thousands of microbial genomes shed light on interconnected biogeochemical processes in an aquifer system.</title>
        <authorList>
            <person name="Anantharaman K."/>
            <person name="Brown C.T."/>
            <person name="Hug L.A."/>
            <person name="Sharon I."/>
            <person name="Castelle C.J."/>
            <person name="Probst A.J."/>
            <person name="Thomas B.C."/>
            <person name="Singh A."/>
            <person name="Wilkins M.J."/>
            <person name="Karaoz U."/>
            <person name="Brodie E.L."/>
            <person name="Williams K.H."/>
            <person name="Hubbard S.S."/>
            <person name="Banfield J.F."/>
        </authorList>
    </citation>
    <scope>NUCLEOTIDE SEQUENCE [LARGE SCALE GENOMIC DNA]</scope>
</reference>